<organism evidence="2 3">
    <name type="scientific">Drechslerella dactyloides</name>
    <name type="common">Nematode-trapping fungus</name>
    <name type="synonym">Arthrobotrys dactyloides</name>
    <dbReference type="NCBI Taxonomy" id="74499"/>
    <lineage>
        <taxon>Eukaryota</taxon>
        <taxon>Fungi</taxon>
        <taxon>Dikarya</taxon>
        <taxon>Ascomycota</taxon>
        <taxon>Pezizomycotina</taxon>
        <taxon>Orbiliomycetes</taxon>
        <taxon>Orbiliales</taxon>
        <taxon>Orbiliaceae</taxon>
        <taxon>Drechslerella</taxon>
    </lineage>
</organism>
<feature type="signal peptide" evidence="1">
    <location>
        <begin position="1"/>
        <end position="18"/>
    </location>
</feature>
<evidence type="ECO:0000313" key="2">
    <source>
        <dbReference type="EMBL" id="KAJ6260921.1"/>
    </source>
</evidence>
<comment type="caution">
    <text evidence="2">The sequence shown here is derived from an EMBL/GenBank/DDBJ whole genome shotgun (WGS) entry which is preliminary data.</text>
</comment>
<proteinExistence type="predicted"/>
<feature type="chain" id="PRO_5042199584" evidence="1">
    <location>
        <begin position="19"/>
        <end position="123"/>
    </location>
</feature>
<name>A0AAD6NIL8_DREDA</name>
<protein>
    <submittedName>
        <fullName evidence="2">Uncharacterized protein</fullName>
    </submittedName>
</protein>
<keyword evidence="3" id="KW-1185">Reference proteome</keyword>
<dbReference type="EMBL" id="JAQGDS010000004">
    <property type="protein sequence ID" value="KAJ6260921.1"/>
    <property type="molecule type" value="Genomic_DNA"/>
</dbReference>
<accession>A0AAD6NIL8</accession>
<gene>
    <name evidence="2" type="ORF">Dda_3582</name>
</gene>
<sequence>MKFSTIFTVAAMALGASAAREGNSPEEIINGIAADSQWSRWPAVVHCTRGDVTGTGWDRSDAIVWSGPSWIKTRRDCKITWCNPDNGKCWFELKGDGGGYNWWQKGWYRDDKKLCYPRPCNQM</sequence>
<reference evidence="2" key="1">
    <citation type="submission" date="2023-01" db="EMBL/GenBank/DDBJ databases">
        <title>The chitinases involved in constricting ring structure development in the nematode-trapping fungus Drechslerella dactyloides.</title>
        <authorList>
            <person name="Wang R."/>
            <person name="Zhang L."/>
            <person name="Tang P."/>
            <person name="Li S."/>
            <person name="Liang L."/>
        </authorList>
    </citation>
    <scope>NUCLEOTIDE SEQUENCE</scope>
    <source>
        <strain evidence="2">YMF1.00031</strain>
    </source>
</reference>
<evidence type="ECO:0000256" key="1">
    <source>
        <dbReference type="SAM" id="SignalP"/>
    </source>
</evidence>
<dbReference type="Proteomes" id="UP001221413">
    <property type="component" value="Unassembled WGS sequence"/>
</dbReference>
<dbReference type="AlphaFoldDB" id="A0AAD6NIL8"/>
<evidence type="ECO:0000313" key="3">
    <source>
        <dbReference type="Proteomes" id="UP001221413"/>
    </source>
</evidence>
<keyword evidence="1" id="KW-0732">Signal</keyword>